<dbReference type="InterPro" id="IPR020846">
    <property type="entry name" value="MFS_dom"/>
</dbReference>
<name>A0A5C0UGN7_9PROT</name>
<feature type="transmembrane region" description="Helical" evidence="8">
    <location>
        <begin position="194"/>
        <end position="213"/>
    </location>
</feature>
<dbReference type="EMBL" id="CP043314">
    <property type="protein sequence ID" value="QEK39238.1"/>
    <property type="molecule type" value="Genomic_DNA"/>
</dbReference>
<reference evidence="10 11" key="1">
    <citation type="submission" date="2019-08" db="EMBL/GenBank/DDBJ databases">
        <title>Highly reduced genomes of protist endosymbionts show evolutionary convergence.</title>
        <authorList>
            <person name="George E."/>
            <person name="Husnik F."/>
            <person name="Tashyreva D."/>
            <person name="Prokopchuk G."/>
            <person name="Horak A."/>
            <person name="Kwong W.K."/>
            <person name="Lukes J."/>
            <person name="Keeling P.J."/>
        </authorList>
    </citation>
    <scope>NUCLEOTIDE SEQUENCE [LARGE SCALE GENOMIC DNA]</scope>
    <source>
        <strain evidence="10">1604HC</strain>
    </source>
</reference>
<evidence type="ECO:0000256" key="5">
    <source>
        <dbReference type="ARBA" id="ARBA00022847"/>
    </source>
</evidence>
<feature type="transmembrane region" description="Helical" evidence="8">
    <location>
        <begin position="94"/>
        <end position="112"/>
    </location>
</feature>
<keyword evidence="2" id="KW-0813">Transport</keyword>
<feature type="transmembrane region" description="Helical" evidence="8">
    <location>
        <begin position="118"/>
        <end position="138"/>
    </location>
</feature>
<keyword evidence="6 8" id="KW-1133">Transmembrane helix</keyword>
<dbReference type="PROSITE" id="PS50850">
    <property type="entry name" value="MFS"/>
    <property type="match status" value="1"/>
</dbReference>
<feature type="transmembrane region" description="Helical" evidence="8">
    <location>
        <begin position="356"/>
        <end position="375"/>
    </location>
</feature>
<evidence type="ECO:0000256" key="7">
    <source>
        <dbReference type="ARBA" id="ARBA00023136"/>
    </source>
</evidence>
<dbReference type="Proteomes" id="UP000324924">
    <property type="component" value="Chromosome"/>
</dbReference>
<dbReference type="AlphaFoldDB" id="A0A5C0UGN7"/>
<keyword evidence="11" id="KW-1185">Reference proteome</keyword>
<dbReference type="InterPro" id="IPR051084">
    <property type="entry name" value="H+-coupled_symporters"/>
</dbReference>
<evidence type="ECO:0000256" key="1">
    <source>
        <dbReference type="ARBA" id="ARBA00004651"/>
    </source>
</evidence>
<keyword evidence="4 8" id="KW-0812">Transmembrane</keyword>
<feature type="transmembrane region" description="Helical" evidence="8">
    <location>
        <begin position="268"/>
        <end position="289"/>
    </location>
</feature>
<dbReference type="GO" id="GO:0005886">
    <property type="term" value="C:plasma membrane"/>
    <property type="evidence" value="ECO:0007669"/>
    <property type="project" value="UniProtKB-SubCell"/>
</dbReference>
<evidence type="ECO:0000256" key="4">
    <source>
        <dbReference type="ARBA" id="ARBA00022692"/>
    </source>
</evidence>
<evidence type="ECO:0000256" key="3">
    <source>
        <dbReference type="ARBA" id="ARBA00022475"/>
    </source>
</evidence>
<evidence type="ECO:0000259" key="9">
    <source>
        <dbReference type="PROSITE" id="PS50850"/>
    </source>
</evidence>
<feature type="domain" description="Major facilitator superfamily (MFS) profile" evidence="9">
    <location>
        <begin position="23"/>
        <end position="410"/>
    </location>
</feature>
<feature type="transmembrane region" description="Helical" evidence="8">
    <location>
        <begin position="298"/>
        <end position="317"/>
    </location>
</feature>
<comment type="subcellular location">
    <subcellularLocation>
        <location evidence="1">Cell membrane</location>
        <topology evidence="1">Multi-pass membrane protein</topology>
    </subcellularLocation>
</comment>
<dbReference type="OrthoDB" id="9783227at2"/>
<accession>A0A5C0UGN7</accession>
<evidence type="ECO:0000256" key="2">
    <source>
        <dbReference type="ARBA" id="ARBA00022448"/>
    </source>
</evidence>
<evidence type="ECO:0000256" key="6">
    <source>
        <dbReference type="ARBA" id="ARBA00022989"/>
    </source>
</evidence>
<keyword evidence="3" id="KW-1003">Cell membrane</keyword>
<dbReference type="Pfam" id="PF07690">
    <property type="entry name" value="MFS_1"/>
    <property type="match status" value="1"/>
</dbReference>
<keyword evidence="5" id="KW-0769">Symport</keyword>
<dbReference type="KEGG" id="nabu:FZC36_02270"/>
<sequence length="415" mass="46274">MNFLCFESNSLSISLMDIKKIYSSFWTLSGSMLEYYDYMLFTYMIPVISANLFGGHFGDSAEFGYALMLIAALFRPLGAMAMGYIGDVFGRKKALFLSIVLISFASMGIGLLPSYQYIGFSTVILLLIFRVLQAMSAGGDLNGSAIFLIEHFGEKRAGLASGVSWAFVVFGMALASLANYVISKPIFQPNGWRWAFIIGGSIGFVGMLARAMIIEGEGFKKTAKQNYSPRSWYPYLSVIGIGAGIGGMYYYSMVYCFNFLKQSYGNQILYYQTLFFVFYAAVVVVSGILTDYFDIKKVMFFSVLALLILAFPCLLLISYGYIILSQMITVCLLGIFVGPSHNLTFQLFPPKYRYRYISLCYGIGTSIVGSATPYLCTKFSQLNYFAPSLWMSFCAFLGMLGVYFAKKSPTIDYED</sequence>
<dbReference type="PANTHER" id="PTHR43528">
    <property type="entry name" value="ALPHA-KETOGLUTARATE PERMEASE"/>
    <property type="match status" value="1"/>
</dbReference>
<feature type="transmembrane region" description="Helical" evidence="8">
    <location>
        <begin position="159"/>
        <end position="182"/>
    </location>
</feature>
<evidence type="ECO:0000256" key="8">
    <source>
        <dbReference type="SAM" id="Phobius"/>
    </source>
</evidence>
<gene>
    <name evidence="10" type="ORF">FZC36_02270</name>
</gene>
<evidence type="ECO:0000313" key="10">
    <source>
        <dbReference type="EMBL" id="QEK39238.1"/>
    </source>
</evidence>
<feature type="transmembrane region" description="Helical" evidence="8">
    <location>
        <begin position="233"/>
        <end position="252"/>
    </location>
</feature>
<dbReference type="InterPro" id="IPR036259">
    <property type="entry name" value="MFS_trans_sf"/>
</dbReference>
<feature type="transmembrane region" description="Helical" evidence="8">
    <location>
        <begin position="38"/>
        <end position="57"/>
    </location>
</feature>
<proteinExistence type="predicted"/>
<dbReference type="GO" id="GO:0015293">
    <property type="term" value="F:symporter activity"/>
    <property type="evidence" value="ECO:0007669"/>
    <property type="project" value="UniProtKB-KW"/>
</dbReference>
<feature type="transmembrane region" description="Helical" evidence="8">
    <location>
        <begin position="323"/>
        <end position="344"/>
    </location>
</feature>
<dbReference type="PANTHER" id="PTHR43528:SF1">
    <property type="entry name" value="ALPHA-KETOGLUTARATE PERMEASE"/>
    <property type="match status" value="1"/>
</dbReference>
<keyword evidence="7 8" id="KW-0472">Membrane</keyword>
<dbReference type="Gene3D" id="1.20.1250.20">
    <property type="entry name" value="MFS general substrate transporter like domains"/>
    <property type="match status" value="2"/>
</dbReference>
<dbReference type="SUPFAM" id="SSF103473">
    <property type="entry name" value="MFS general substrate transporter"/>
    <property type="match status" value="1"/>
</dbReference>
<feature type="transmembrane region" description="Helical" evidence="8">
    <location>
        <begin position="387"/>
        <end position="405"/>
    </location>
</feature>
<protein>
    <submittedName>
        <fullName evidence="10">MFS transporter</fullName>
    </submittedName>
</protein>
<evidence type="ECO:0000313" key="11">
    <source>
        <dbReference type="Proteomes" id="UP000324924"/>
    </source>
</evidence>
<organism evidence="10 11">
    <name type="scientific">Candidatus Nesciobacter abundans</name>
    <dbReference type="NCBI Taxonomy" id="2601668"/>
    <lineage>
        <taxon>Bacteria</taxon>
        <taxon>Pseudomonadati</taxon>
        <taxon>Pseudomonadota</taxon>
        <taxon>Alphaproteobacteria</taxon>
        <taxon>Holosporales</taxon>
        <taxon>Holosporaceae</taxon>
        <taxon>Candidatus Nesciobacter</taxon>
    </lineage>
</organism>
<feature type="transmembrane region" description="Helical" evidence="8">
    <location>
        <begin position="63"/>
        <end position="82"/>
    </location>
</feature>
<dbReference type="InterPro" id="IPR011701">
    <property type="entry name" value="MFS"/>
</dbReference>